<evidence type="ECO:0000313" key="2">
    <source>
        <dbReference type="EMBL" id="KAK7015062.1"/>
    </source>
</evidence>
<dbReference type="AlphaFoldDB" id="A0AAW0AQ51"/>
<feature type="region of interest" description="Disordered" evidence="1">
    <location>
        <begin position="1"/>
        <end position="49"/>
    </location>
</feature>
<dbReference type="EMBL" id="JAWWNJ010000055">
    <property type="protein sequence ID" value="KAK7015062.1"/>
    <property type="molecule type" value="Genomic_DNA"/>
</dbReference>
<keyword evidence="3" id="KW-1185">Reference proteome</keyword>
<dbReference type="Proteomes" id="UP001362999">
    <property type="component" value="Unassembled WGS sequence"/>
</dbReference>
<protein>
    <submittedName>
        <fullName evidence="2">Uncharacterized protein</fullName>
    </submittedName>
</protein>
<feature type="compositionally biased region" description="Pro residues" evidence="1">
    <location>
        <begin position="39"/>
        <end position="49"/>
    </location>
</feature>
<gene>
    <name evidence="2" type="ORF">R3P38DRAFT_2787173</name>
</gene>
<organism evidence="2 3">
    <name type="scientific">Favolaschia claudopus</name>
    <dbReference type="NCBI Taxonomy" id="2862362"/>
    <lineage>
        <taxon>Eukaryota</taxon>
        <taxon>Fungi</taxon>
        <taxon>Dikarya</taxon>
        <taxon>Basidiomycota</taxon>
        <taxon>Agaricomycotina</taxon>
        <taxon>Agaricomycetes</taxon>
        <taxon>Agaricomycetidae</taxon>
        <taxon>Agaricales</taxon>
        <taxon>Marasmiineae</taxon>
        <taxon>Mycenaceae</taxon>
        <taxon>Favolaschia</taxon>
    </lineage>
</organism>
<reference evidence="2 3" key="1">
    <citation type="journal article" date="2024" name="J Genomics">
        <title>Draft genome sequencing and assembly of Favolaschia claudopus CIRM-BRFM 2984 isolated from oak limbs.</title>
        <authorList>
            <person name="Navarro D."/>
            <person name="Drula E."/>
            <person name="Chaduli D."/>
            <person name="Cazenave R."/>
            <person name="Ahrendt S."/>
            <person name="Wang J."/>
            <person name="Lipzen A."/>
            <person name="Daum C."/>
            <person name="Barry K."/>
            <person name="Grigoriev I.V."/>
            <person name="Favel A."/>
            <person name="Rosso M.N."/>
            <person name="Martin F."/>
        </authorList>
    </citation>
    <scope>NUCLEOTIDE SEQUENCE [LARGE SCALE GENOMIC DNA]</scope>
    <source>
        <strain evidence="2 3">CIRM-BRFM 2984</strain>
    </source>
</reference>
<accession>A0AAW0AQ51</accession>
<evidence type="ECO:0000256" key="1">
    <source>
        <dbReference type="SAM" id="MobiDB-lite"/>
    </source>
</evidence>
<evidence type="ECO:0000313" key="3">
    <source>
        <dbReference type="Proteomes" id="UP001362999"/>
    </source>
</evidence>
<sequence>MLHRFASAGPSADPQPVNAASHLGPGDRTFTVPRDHYAPQPPPPDAIPPPDWMRADFAKSALPFPIREWHEYCAMVGPVLIRALMSVRGASTERTLEVLGLFHEHFRKFESIVWIYCRGRNTTSREWREKVLPGLPKKFRVKVEAMLDNIVERDGGGIGPDDGVTGLYPGQGDPNARDLSSLNPAHSCCVDVVTQTFRENSPLVAEILAIQS</sequence>
<proteinExistence type="predicted"/>
<comment type="caution">
    <text evidence="2">The sequence shown here is derived from an EMBL/GenBank/DDBJ whole genome shotgun (WGS) entry which is preliminary data.</text>
</comment>
<name>A0AAW0AQ51_9AGAR</name>